<organism evidence="7 8">
    <name type="scientific">Stereocaulon virgatum</name>
    <dbReference type="NCBI Taxonomy" id="373712"/>
    <lineage>
        <taxon>Eukaryota</taxon>
        <taxon>Fungi</taxon>
        <taxon>Dikarya</taxon>
        <taxon>Ascomycota</taxon>
        <taxon>Pezizomycotina</taxon>
        <taxon>Lecanoromycetes</taxon>
        <taxon>OSLEUM clade</taxon>
        <taxon>Lecanoromycetidae</taxon>
        <taxon>Lecanorales</taxon>
        <taxon>Lecanorineae</taxon>
        <taxon>Stereocaulaceae</taxon>
        <taxon>Stereocaulon</taxon>
    </lineage>
</organism>
<evidence type="ECO:0000256" key="6">
    <source>
        <dbReference type="ARBA" id="ARBA00023242"/>
    </source>
</evidence>
<dbReference type="Pfam" id="PF16815">
    <property type="entry name" value="HRI1"/>
    <property type="match status" value="1"/>
</dbReference>
<dbReference type="EMBL" id="JBEFKJ010000002">
    <property type="protein sequence ID" value="KAL2047644.1"/>
    <property type="molecule type" value="Genomic_DNA"/>
</dbReference>
<comment type="caution">
    <text evidence="7">The sequence shown here is derived from an EMBL/GenBank/DDBJ whole genome shotgun (WGS) entry which is preliminary data.</text>
</comment>
<keyword evidence="8" id="KW-1185">Reference proteome</keyword>
<dbReference type="InterPro" id="IPR031818">
    <property type="entry name" value="Hri1"/>
</dbReference>
<evidence type="ECO:0000256" key="3">
    <source>
        <dbReference type="ARBA" id="ARBA00005229"/>
    </source>
</evidence>
<name>A0ABR4ASL8_9LECA</name>
<accession>A0ABR4ASL8</accession>
<dbReference type="Gene3D" id="2.40.128.320">
    <property type="entry name" value="Protein HRI1, N-terminal domain"/>
    <property type="match status" value="1"/>
</dbReference>
<evidence type="ECO:0000256" key="2">
    <source>
        <dbReference type="ARBA" id="ARBA00004496"/>
    </source>
</evidence>
<evidence type="ECO:0000256" key="4">
    <source>
        <dbReference type="ARBA" id="ARBA00017063"/>
    </source>
</evidence>
<dbReference type="InterPro" id="IPR038744">
    <property type="entry name" value="Hri1_N"/>
</dbReference>
<evidence type="ECO:0000256" key="1">
    <source>
        <dbReference type="ARBA" id="ARBA00004123"/>
    </source>
</evidence>
<dbReference type="Proteomes" id="UP001590950">
    <property type="component" value="Unassembled WGS sequence"/>
</dbReference>
<comment type="similarity">
    <text evidence="3">Belongs to the HRI1 family.</text>
</comment>
<evidence type="ECO:0000313" key="7">
    <source>
        <dbReference type="EMBL" id="KAL2047644.1"/>
    </source>
</evidence>
<keyword evidence="5" id="KW-0963">Cytoplasm</keyword>
<comment type="subcellular location">
    <subcellularLocation>
        <location evidence="2">Cytoplasm</location>
    </subcellularLocation>
    <subcellularLocation>
        <location evidence="1">Nucleus</location>
    </subcellularLocation>
</comment>
<proteinExistence type="inferred from homology"/>
<evidence type="ECO:0000256" key="5">
    <source>
        <dbReference type="ARBA" id="ARBA00022490"/>
    </source>
</evidence>
<evidence type="ECO:0000313" key="8">
    <source>
        <dbReference type="Proteomes" id="UP001590950"/>
    </source>
</evidence>
<reference evidence="7 8" key="1">
    <citation type="submission" date="2024-09" db="EMBL/GenBank/DDBJ databases">
        <title>Rethinking Asexuality: The Enigmatic Case of Functional Sexual Genes in Lepraria (Stereocaulaceae).</title>
        <authorList>
            <person name="Doellman M."/>
            <person name="Sun Y."/>
            <person name="Barcenas-Pena A."/>
            <person name="Lumbsch H.T."/>
            <person name="Grewe F."/>
        </authorList>
    </citation>
    <scope>NUCLEOTIDE SEQUENCE [LARGE SCALE GENOMIC DNA]</scope>
    <source>
        <strain evidence="7 8">Mercado 3170</strain>
    </source>
</reference>
<keyword evidence="6" id="KW-0539">Nucleus</keyword>
<dbReference type="InterPro" id="IPR043047">
    <property type="entry name" value="Hri1_N_sf"/>
</dbReference>
<dbReference type="CDD" id="cd11693">
    <property type="entry name" value="HRI1_C_like"/>
    <property type="match status" value="1"/>
</dbReference>
<dbReference type="CDD" id="cd11692">
    <property type="entry name" value="HRI1_N_like"/>
    <property type="match status" value="1"/>
</dbReference>
<protein>
    <recommendedName>
        <fullName evidence="4">Protein HRI1</fullName>
    </recommendedName>
</protein>
<gene>
    <name evidence="7" type="ORF">N7G274_000686</name>
</gene>
<sequence>MGIPTITERRHFRLIPGHPEEPTSTIVLTSKDSYFVDVRILKDKWEEEKGKDRNTRDCIDWAFAGRSRTIQPGARKDGMTQLSHTVWDHWIDSKSDNPGPDEGDMLVQEDGDVVERGMQKHPMTGKDVEYEELWHDLEVQAFGKKQNRSTLVMRVDDPERNIRGMAIKIGGWCQGILKAEGALTVERWEYKSDISGGDREDVTAWHPSDEGRTRNGWSRIFKYGEGNLPCITMCGHTSGKFGLNTTTTDFKNGLELGWKILEEYYW</sequence>